<gene>
    <name evidence="1" type="ORF">BHM03_00002950</name>
</gene>
<dbReference type="AlphaFoldDB" id="A0A444FF38"/>
<proteinExistence type="predicted"/>
<organism evidence="1">
    <name type="scientific">Ensete ventricosum</name>
    <name type="common">Abyssinian banana</name>
    <name type="synonym">Musa ensete</name>
    <dbReference type="NCBI Taxonomy" id="4639"/>
    <lineage>
        <taxon>Eukaryota</taxon>
        <taxon>Viridiplantae</taxon>
        <taxon>Streptophyta</taxon>
        <taxon>Embryophyta</taxon>
        <taxon>Tracheophyta</taxon>
        <taxon>Spermatophyta</taxon>
        <taxon>Magnoliopsida</taxon>
        <taxon>Liliopsida</taxon>
        <taxon>Zingiberales</taxon>
        <taxon>Musaceae</taxon>
        <taxon>Ensete</taxon>
    </lineage>
</organism>
<sequence length="165" mass="18260">MRRCEEEGRRADERRWGMKGREDVNMKGEKDGQAATAALLLVGVGTHLVGSKDRRPCATASLAATKEPAVLGKAAADRKLTPRHAMVRRGDIGGDHRLPFPFPAPPPLKQGIDSTGPSRDRIASLVATYAREEPSALLLAANDRRVIRLIDETARRRRLRRHGEW</sequence>
<accession>A0A444FF38</accession>
<evidence type="ECO:0000313" key="1">
    <source>
        <dbReference type="EMBL" id="RZR71037.1"/>
    </source>
</evidence>
<dbReference type="EMBL" id="KV875483">
    <property type="protein sequence ID" value="RZR71037.1"/>
    <property type="molecule type" value="Genomic_DNA"/>
</dbReference>
<dbReference type="Proteomes" id="UP000290560">
    <property type="component" value="Unassembled WGS sequence"/>
</dbReference>
<reference evidence="1" key="1">
    <citation type="journal article" date="2018" name="Data Brief">
        <title>Genome sequence data from 17 accessions of Ensete ventricosum, a staple food crop for millions in Ethiopia.</title>
        <authorList>
            <person name="Yemataw Z."/>
            <person name="Muzemil S."/>
            <person name="Ambachew D."/>
            <person name="Tripathi L."/>
            <person name="Tesfaye K."/>
            <person name="Chala A."/>
            <person name="Farbos A."/>
            <person name="O'Neill P."/>
            <person name="Moore K."/>
            <person name="Grant M."/>
            <person name="Studholme D.J."/>
        </authorList>
    </citation>
    <scope>NUCLEOTIDE SEQUENCE [LARGE SCALE GENOMIC DNA]</scope>
    <source>
        <tissue evidence="1">Leaf</tissue>
    </source>
</reference>
<protein>
    <submittedName>
        <fullName evidence="1">Uncharacterized protein</fullName>
    </submittedName>
</protein>
<name>A0A444FF38_ENSVE</name>